<evidence type="ECO:0000256" key="5">
    <source>
        <dbReference type="ARBA" id="ARBA00022989"/>
    </source>
</evidence>
<evidence type="ECO:0000313" key="9">
    <source>
        <dbReference type="EMBL" id="MED6156530.1"/>
    </source>
</evidence>
<evidence type="ECO:0000256" key="7">
    <source>
        <dbReference type="RuleBase" id="RU363107"/>
    </source>
</evidence>
<comment type="function">
    <text evidence="1 7">May be involved in both secretory and endocytic intracellular trafficking in the endosomal/prevacuolar compartments.</text>
</comment>
<evidence type="ECO:0000256" key="8">
    <source>
        <dbReference type="SAM" id="MobiDB-lite"/>
    </source>
</evidence>
<sequence>MASSTPSKTLLPISSNTTSNPPSTTTAPLALRGILANSSDSLRHALTRRRPWSELLDRSSFSTPQSFSDATLRLRKNLPYFRINYYAVVLLTIAVCLLTNPSSLVILLLLLSAWLSLYLLRPSDTPLVLLGRTFSDFETLSLLTVLTVLVVFLTSVGSVVFSAMLVGVAAVVAHGALRVPEDLFLDQKEGSQSHSVGLFSFLRGAAMNAAVSAAAAPNAVNARVVKPRF</sequence>
<evidence type="ECO:0000256" key="4">
    <source>
        <dbReference type="ARBA" id="ARBA00022692"/>
    </source>
</evidence>
<evidence type="ECO:0000256" key="1">
    <source>
        <dbReference type="ARBA" id="ARBA00002501"/>
    </source>
</evidence>
<reference evidence="9 10" key="1">
    <citation type="journal article" date="2023" name="Plants (Basel)">
        <title>Bridging the Gap: Combining Genomics and Transcriptomics Approaches to Understand Stylosanthes scabra, an Orphan Legume from the Brazilian Caatinga.</title>
        <authorList>
            <person name="Ferreira-Neto J.R.C."/>
            <person name="da Silva M.D."/>
            <person name="Binneck E."/>
            <person name="de Melo N.F."/>
            <person name="da Silva R.H."/>
            <person name="de Melo A.L.T.M."/>
            <person name="Pandolfi V."/>
            <person name="Bustamante F.O."/>
            <person name="Brasileiro-Vidal A.C."/>
            <person name="Benko-Iseppon A.M."/>
        </authorList>
    </citation>
    <scope>NUCLEOTIDE SEQUENCE [LARGE SCALE GENOMIC DNA]</scope>
    <source>
        <tissue evidence="9">Leaves</tissue>
    </source>
</reference>
<comment type="subcellular location">
    <subcellularLocation>
        <location evidence="2">Endomembrane system</location>
        <topology evidence="2">Multi-pass membrane protein</topology>
    </subcellularLocation>
    <subcellularLocation>
        <location evidence="7">Membrane</location>
        <topology evidence="7">Multi-pass membrane protein</topology>
    </subcellularLocation>
</comment>
<comment type="caution">
    <text evidence="9">The sequence shown here is derived from an EMBL/GenBank/DDBJ whole genome shotgun (WGS) entry which is preliminary data.</text>
</comment>
<keyword evidence="10" id="KW-1185">Reference proteome</keyword>
<name>A0ABU6U7Z6_9FABA</name>
<evidence type="ECO:0000256" key="2">
    <source>
        <dbReference type="ARBA" id="ARBA00004127"/>
    </source>
</evidence>
<keyword evidence="4 7" id="KW-0812">Transmembrane</keyword>
<keyword evidence="7" id="KW-0813">Transport</keyword>
<dbReference type="PANTHER" id="PTHR19317">
    <property type="entry name" value="PRENYLATED RAB ACCEPTOR 1-RELATED"/>
    <property type="match status" value="1"/>
</dbReference>
<keyword evidence="5 7" id="KW-1133">Transmembrane helix</keyword>
<protein>
    <recommendedName>
        <fullName evidence="7">PRA1 family protein</fullName>
    </recommendedName>
</protein>
<evidence type="ECO:0000256" key="3">
    <source>
        <dbReference type="ARBA" id="ARBA00006483"/>
    </source>
</evidence>
<feature type="transmembrane region" description="Helical" evidence="7">
    <location>
        <begin position="83"/>
        <end position="99"/>
    </location>
</feature>
<feature type="compositionally biased region" description="Low complexity" evidence="8">
    <location>
        <begin position="14"/>
        <end position="25"/>
    </location>
</feature>
<evidence type="ECO:0000313" key="10">
    <source>
        <dbReference type="Proteomes" id="UP001341840"/>
    </source>
</evidence>
<comment type="similarity">
    <text evidence="3 7">Belongs to the PRA1 family.</text>
</comment>
<evidence type="ECO:0000256" key="6">
    <source>
        <dbReference type="ARBA" id="ARBA00023136"/>
    </source>
</evidence>
<feature type="transmembrane region" description="Helical" evidence="7">
    <location>
        <begin position="140"/>
        <end position="173"/>
    </location>
</feature>
<dbReference type="Proteomes" id="UP001341840">
    <property type="component" value="Unassembled WGS sequence"/>
</dbReference>
<proteinExistence type="inferred from homology"/>
<dbReference type="InterPro" id="IPR004895">
    <property type="entry name" value="Prenylated_rab_accept_PRA1"/>
</dbReference>
<organism evidence="9 10">
    <name type="scientific">Stylosanthes scabra</name>
    <dbReference type="NCBI Taxonomy" id="79078"/>
    <lineage>
        <taxon>Eukaryota</taxon>
        <taxon>Viridiplantae</taxon>
        <taxon>Streptophyta</taxon>
        <taxon>Embryophyta</taxon>
        <taxon>Tracheophyta</taxon>
        <taxon>Spermatophyta</taxon>
        <taxon>Magnoliopsida</taxon>
        <taxon>eudicotyledons</taxon>
        <taxon>Gunneridae</taxon>
        <taxon>Pentapetalae</taxon>
        <taxon>rosids</taxon>
        <taxon>fabids</taxon>
        <taxon>Fabales</taxon>
        <taxon>Fabaceae</taxon>
        <taxon>Papilionoideae</taxon>
        <taxon>50 kb inversion clade</taxon>
        <taxon>dalbergioids sensu lato</taxon>
        <taxon>Dalbergieae</taxon>
        <taxon>Pterocarpus clade</taxon>
        <taxon>Stylosanthes</taxon>
    </lineage>
</organism>
<dbReference type="EMBL" id="JASCZI010120870">
    <property type="protein sequence ID" value="MED6156530.1"/>
    <property type="molecule type" value="Genomic_DNA"/>
</dbReference>
<dbReference type="PANTHER" id="PTHR19317:SF34">
    <property type="entry name" value="PRA1 FAMILY PROTEIN-RELATED"/>
    <property type="match status" value="1"/>
</dbReference>
<gene>
    <name evidence="9" type="ORF">PIB30_015183</name>
</gene>
<keyword evidence="6 7" id="KW-0472">Membrane</keyword>
<accession>A0ABU6U7Z6</accession>
<dbReference type="Pfam" id="PF03208">
    <property type="entry name" value="PRA1"/>
    <property type="match status" value="1"/>
</dbReference>
<feature type="region of interest" description="Disordered" evidence="8">
    <location>
        <begin position="1"/>
        <end position="25"/>
    </location>
</feature>